<comment type="caution">
    <text evidence="4">The sequence shown here is derived from an EMBL/GenBank/DDBJ whole genome shotgun (WGS) entry which is preliminary data.</text>
</comment>
<dbReference type="STRING" id="1603886.GCA_001895165_01275"/>
<feature type="domain" description="CBM6" evidence="3">
    <location>
        <begin position="580"/>
        <end position="709"/>
    </location>
</feature>
<protein>
    <submittedName>
        <fullName evidence="4">Carbohydrate binding module (Family 6)</fullName>
    </submittedName>
</protein>
<organism evidence="4 5">
    <name type="scientific">Bifidobacterium lemurum</name>
    <dbReference type="NCBI Taxonomy" id="1603886"/>
    <lineage>
        <taxon>Bacteria</taxon>
        <taxon>Bacillati</taxon>
        <taxon>Actinomycetota</taxon>
        <taxon>Actinomycetes</taxon>
        <taxon>Bifidobacteriales</taxon>
        <taxon>Bifidobacteriaceae</taxon>
        <taxon>Bifidobacterium</taxon>
    </lineage>
</organism>
<dbReference type="Gene3D" id="1.20.1270.90">
    <property type="entry name" value="AF1782-like"/>
    <property type="match status" value="1"/>
</dbReference>
<dbReference type="Gene3D" id="2.60.120.260">
    <property type="entry name" value="Galactose-binding domain-like"/>
    <property type="match status" value="2"/>
</dbReference>
<keyword evidence="1" id="KW-0812">Transmembrane</keyword>
<accession>A0A261FTZ5</accession>
<proteinExistence type="predicted"/>
<dbReference type="SUPFAM" id="SSF51445">
    <property type="entry name" value="(Trans)glycosidases"/>
    <property type="match status" value="1"/>
</dbReference>
<dbReference type="InterPro" id="IPR017853">
    <property type="entry name" value="GH"/>
</dbReference>
<dbReference type="Proteomes" id="UP000216352">
    <property type="component" value="Unassembled WGS sequence"/>
</dbReference>
<dbReference type="Gene3D" id="3.20.20.80">
    <property type="entry name" value="Glycosidases"/>
    <property type="match status" value="1"/>
</dbReference>
<sequence length="849" mass="91578">MKLKLCKSVALASAVALLGGSMAVATPAVAASANSVTVDLNATTGEITHGATGFLYGLADDGVPSDTLLNGLTSLHTTVGRAPGGAQHPNGDAIATADQWKRNGGGDIQIYMKDYYSQWGYEAYSGSMEEDYVPKIEQMVNAVNESPYAQSFVYVPFNEPDYNDANYNKSDKFDALLEDWDTAYRTIKTLDPDARIAGLNFAVYDSAKYEAFLKHAVENDTVPDIVTWHELDGAIPRIYEDIENWRALEDEYLGVDSDLPISINEYAKSGGDEQVQPGTLVQYISRFETAGVSAALPYWYPAGDLDWLATHNNQATGSWWLYSWYGQMKGQLLEVAMTDRDQSMQALAAYDESTRQTRVLFGGDTSSTLTLNGLSSRYADGAHVTVYGVDATAKASNATKDVPEASDGPYRVAEYNISGDDATLELSGLNRYSAYYAIVTPGRTADETASGLYEAEYARVSGEATPMYEDGSDISGVGYVQGYDGADADTAFFVTAEKDGYYDLSVRYSSASDARIVLKLNRQDAVELELPGTGGSDAWGTAVARVYMPLGINQVDLTGGTYGIKVDSLEVLAADDDAVRTYEAESGYNDLEGAARVEGNIVSYIGNGEGNTLRFNNIEAAEEGDYTITFAYAHNEYTNDNEFQIVNRWADVTVNDDSSTTQRVVFANTRDWNDFWTTSIRVCLKEGSNTVMVGNATGYAPNLDYITVAKTAAQTSAKPDADPGTQPADKAELNKVIEQAKRIDADGYTSESYAALKDSLTKAEAILAKDDASQDEVDAAVAALRDGIGGLKEIVSGYDGQSGSDTSDLERDDRRNLGDTGTAVAGILSVAVVLIASGTVMLLWRKRSV</sequence>
<dbReference type="Pfam" id="PF03422">
    <property type="entry name" value="CBM_6"/>
    <property type="match status" value="1"/>
</dbReference>
<dbReference type="AlphaFoldDB" id="A0A261FTZ5"/>
<feature type="domain" description="CBM6" evidence="3">
    <location>
        <begin position="451"/>
        <end position="572"/>
    </location>
</feature>
<dbReference type="EMBL" id="MWWX01000004">
    <property type="protein sequence ID" value="OZG62654.1"/>
    <property type="molecule type" value="Genomic_DNA"/>
</dbReference>
<evidence type="ECO:0000256" key="2">
    <source>
        <dbReference type="SAM" id="SignalP"/>
    </source>
</evidence>
<gene>
    <name evidence="4" type="ORF">BLEM_0571</name>
</gene>
<dbReference type="GO" id="GO:0030246">
    <property type="term" value="F:carbohydrate binding"/>
    <property type="evidence" value="ECO:0007669"/>
    <property type="project" value="InterPro"/>
</dbReference>
<feature type="chain" id="PRO_5043153376" evidence="2">
    <location>
        <begin position="31"/>
        <end position="849"/>
    </location>
</feature>
<keyword evidence="1" id="KW-1133">Transmembrane helix</keyword>
<evidence type="ECO:0000259" key="3">
    <source>
        <dbReference type="PROSITE" id="PS51175"/>
    </source>
</evidence>
<keyword evidence="1" id="KW-0472">Membrane</keyword>
<evidence type="ECO:0000313" key="4">
    <source>
        <dbReference type="EMBL" id="OZG62654.1"/>
    </source>
</evidence>
<dbReference type="SUPFAM" id="SSF49785">
    <property type="entry name" value="Galactose-binding domain-like"/>
    <property type="match status" value="2"/>
</dbReference>
<dbReference type="PROSITE" id="PS51175">
    <property type="entry name" value="CBM6"/>
    <property type="match status" value="2"/>
</dbReference>
<name>A0A261FTZ5_9BIFI</name>
<keyword evidence="5" id="KW-1185">Reference proteome</keyword>
<feature type="transmembrane region" description="Helical" evidence="1">
    <location>
        <begin position="823"/>
        <end position="844"/>
    </location>
</feature>
<dbReference type="InterPro" id="IPR008979">
    <property type="entry name" value="Galactose-bd-like_sf"/>
</dbReference>
<reference evidence="4 5" key="1">
    <citation type="journal article" date="2017" name="BMC Genomics">
        <title>Comparative genomic and phylogenomic analyses of the Bifidobacteriaceae family.</title>
        <authorList>
            <person name="Lugli G.A."/>
            <person name="Milani C."/>
            <person name="Turroni F."/>
            <person name="Duranti S."/>
            <person name="Mancabelli L."/>
            <person name="Mangifesta M."/>
            <person name="Ferrario C."/>
            <person name="Modesto M."/>
            <person name="Mattarelli P."/>
            <person name="Jiri K."/>
            <person name="van Sinderen D."/>
            <person name="Ventura M."/>
        </authorList>
    </citation>
    <scope>NUCLEOTIDE SEQUENCE [LARGE SCALE GENOMIC DNA]</scope>
    <source>
        <strain evidence="4 5">DSM 28807</strain>
    </source>
</reference>
<keyword evidence="2" id="KW-0732">Signal</keyword>
<feature type="signal peptide" evidence="2">
    <location>
        <begin position="1"/>
        <end position="30"/>
    </location>
</feature>
<dbReference type="InterPro" id="IPR005084">
    <property type="entry name" value="CBM6"/>
</dbReference>
<dbReference type="RefSeq" id="WP_072725688.1">
    <property type="nucleotide sequence ID" value="NZ_CP062948.1"/>
</dbReference>
<dbReference type="CDD" id="cd04081">
    <property type="entry name" value="CBM35_galactosidase-like"/>
    <property type="match status" value="1"/>
</dbReference>
<evidence type="ECO:0000313" key="5">
    <source>
        <dbReference type="Proteomes" id="UP000216352"/>
    </source>
</evidence>
<evidence type="ECO:0000256" key="1">
    <source>
        <dbReference type="SAM" id="Phobius"/>
    </source>
</evidence>